<dbReference type="Gene3D" id="3.90.850.10">
    <property type="entry name" value="Fumarylacetoacetase-like, C-terminal domain"/>
    <property type="match status" value="1"/>
</dbReference>
<dbReference type="Pfam" id="PF01557">
    <property type="entry name" value="FAA_hydrolase"/>
    <property type="match status" value="1"/>
</dbReference>
<dbReference type="GO" id="GO:0046872">
    <property type="term" value="F:metal ion binding"/>
    <property type="evidence" value="ECO:0007669"/>
    <property type="project" value="UniProtKB-KW"/>
</dbReference>
<dbReference type="HOGENOM" id="CLU_028458_5_0_1"/>
<gene>
    <name evidence="4" type="primary">NDAI0F03280</name>
    <name evidence="4" type="ordered locus">NDAI_0F03280</name>
</gene>
<evidence type="ECO:0000256" key="1">
    <source>
        <dbReference type="ARBA" id="ARBA00010211"/>
    </source>
</evidence>
<dbReference type="GeneID" id="11496984"/>
<dbReference type="GO" id="GO:0006107">
    <property type="term" value="P:oxaloacetate metabolic process"/>
    <property type="evidence" value="ECO:0007669"/>
    <property type="project" value="EnsemblFungi"/>
</dbReference>
<evidence type="ECO:0000256" key="2">
    <source>
        <dbReference type="ARBA" id="ARBA00022723"/>
    </source>
</evidence>
<dbReference type="PANTHER" id="PTHR11820">
    <property type="entry name" value="ACYLPYRUVASE"/>
    <property type="match status" value="1"/>
</dbReference>
<dbReference type="EMBL" id="HE580272">
    <property type="protein sequence ID" value="CCD25646.1"/>
    <property type="molecule type" value="Genomic_DNA"/>
</dbReference>
<dbReference type="PANTHER" id="PTHR11820:SF7">
    <property type="entry name" value="ACYLPYRUVASE FAHD1, MITOCHONDRIAL"/>
    <property type="match status" value="1"/>
</dbReference>
<dbReference type="OMA" id="QSERICV"/>
<organism evidence="4 5">
    <name type="scientific">Naumovozyma dairenensis (strain ATCC 10597 / BCRC 20456 / CBS 421 / NBRC 0211 / NRRL Y-12639)</name>
    <name type="common">Saccharomyces dairenensis</name>
    <dbReference type="NCBI Taxonomy" id="1071378"/>
    <lineage>
        <taxon>Eukaryota</taxon>
        <taxon>Fungi</taxon>
        <taxon>Dikarya</taxon>
        <taxon>Ascomycota</taxon>
        <taxon>Saccharomycotina</taxon>
        <taxon>Saccharomycetes</taxon>
        <taxon>Saccharomycetales</taxon>
        <taxon>Saccharomycetaceae</taxon>
        <taxon>Naumovozyma</taxon>
    </lineage>
</organism>
<dbReference type="KEGG" id="ndi:NDAI_0F03280"/>
<sequence>MFYFYFFFSFVKYRDCNHLLFFQLYRSDLKASIRDRPTRRKINKSFESSPSQEKHDLHDFSSTTQSRTYISKLTFEENDSATQLALLNEEVRDCAMSYRYLQDVRKIICIGRNYAAHIAELNSKTPKQPFFFLKPSSSIITPITQAHPRRDDLPTGACFHGLREDGGNPSCIYLPKGTDVHHEVELALIMDKYVSNAQVGDINAGNVFDLIRGVALSFDLTARNIQFEAKDKGLPWSIAKGFDTFLPMSHFIPKDELSKDKDNLQDVFKLVCKVNGEVRQNEWSSLMLNPLEKIIQVISTTMTLEPGDIILTGTPSGVGQIQPGDEISGELFYGDKQLVDMKFDCEERPGPYVFTET</sequence>
<evidence type="ECO:0000259" key="3">
    <source>
        <dbReference type="Pfam" id="PF01557"/>
    </source>
</evidence>
<dbReference type="GO" id="GO:0005739">
    <property type="term" value="C:mitochondrion"/>
    <property type="evidence" value="ECO:0007669"/>
    <property type="project" value="TreeGrafter"/>
</dbReference>
<keyword evidence="5" id="KW-1185">Reference proteome</keyword>
<dbReference type="AlphaFoldDB" id="G0WCY5"/>
<dbReference type="OrthoDB" id="74910at2759"/>
<dbReference type="GO" id="GO:0018773">
    <property type="term" value="F:acetylpyruvate hydrolase activity"/>
    <property type="evidence" value="ECO:0007669"/>
    <property type="project" value="TreeGrafter"/>
</dbReference>
<feature type="domain" description="Fumarylacetoacetase-like C-terminal" evidence="3">
    <location>
        <begin position="106"/>
        <end position="331"/>
    </location>
</feature>
<evidence type="ECO:0000313" key="4">
    <source>
        <dbReference type="EMBL" id="CCD25646.1"/>
    </source>
</evidence>
<dbReference type="STRING" id="1071378.G0WCY5"/>
<comment type="similarity">
    <text evidence="1">Belongs to the FAH family.</text>
</comment>
<evidence type="ECO:0000313" key="5">
    <source>
        <dbReference type="Proteomes" id="UP000000689"/>
    </source>
</evidence>
<dbReference type="GO" id="GO:0050163">
    <property type="term" value="F:oxaloacetate tautomerase activity"/>
    <property type="evidence" value="ECO:0007669"/>
    <property type="project" value="EnsemblFungi"/>
</dbReference>
<dbReference type="InterPro" id="IPR036663">
    <property type="entry name" value="Fumarylacetoacetase_C_sf"/>
</dbReference>
<name>G0WCY5_NAUDC</name>
<proteinExistence type="inferred from homology"/>
<accession>G0WCY5</accession>
<dbReference type="RefSeq" id="XP_003670889.1">
    <property type="nucleotide sequence ID" value="XM_003670841.1"/>
</dbReference>
<protein>
    <recommendedName>
        <fullName evidence="3">Fumarylacetoacetase-like C-terminal domain-containing protein</fullName>
    </recommendedName>
</protein>
<dbReference type="SUPFAM" id="SSF56529">
    <property type="entry name" value="FAH"/>
    <property type="match status" value="1"/>
</dbReference>
<dbReference type="eggNOG" id="KOG1535">
    <property type="taxonomic scope" value="Eukaryota"/>
</dbReference>
<dbReference type="Proteomes" id="UP000000689">
    <property type="component" value="Chromosome 6"/>
</dbReference>
<dbReference type="InterPro" id="IPR011234">
    <property type="entry name" value="Fumarylacetoacetase-like_C"/>
</dbReference>
<keyword evidence="2" id="KW-0479">Metal-binding</keyword>
<reference evidence="4 5" key="1">
    <citation type="journal article" date="2011" name="Proc. Natl. Acad. Sci. U.S.A.">
        <title>Evolutionary erosion of yeast sex chromosomes by mating-type switching accidents.</title>
        <authorList>
            <person name="Gordon J.L."/>
            <person name="Armisen D."/>
            <person name="Proux-Wera E."/>
            <person name="Oheigeartaigh S.S."/>
            <person name="Byrne K.P."/>
            <person name="Wolfe K.H."/>
        </authorList>
    </citation>
    <scope>NUCLEOTIDE SEQUENCE [LARGE SCALE GENOMIC DNA]</scope>
    <source>
        <strain evidence="5">ATCC 10597 / BCRC 20456 / CBS 421 / NBRC 0211 / NRRL Y-12639</strain>
    </source>
</reference>